<sequence length="264" mass="28979">MIGGDYSIGWDVGGWNCERNRESRDALVILDAERRRIGTPWRGNLRATINGAAGMRGWIRGLFALCGLPAPPDHSRVVLAIDTPLGFSEAFKALVTRFEAAPGPGASQDNPYLYRAAEHYLFARGVKPLSPVKDMIGSQATKGMHVLARFAPRVERCGVWTHGADFTVIEAYPSPCRASPLVQGLLDDYAPRNGRDPSLRTWPPDLDDGDKRDALVCALIGHLFTHRPESLAQPPERIPASEGWIWLPQDALSPVGSPHDEQKD</sequence>
<organism evidence="1 2">
    <name type="scientific">Thioalkalivibrio sulfidiphilus (strain HL-EbGR7)</name>
    <dbReference type="NCBI Taxonomy" id="396588"/>
    <lineage>
        <taxon>Bacteria</taxon>
        <taxon>Pseudomonadati</taxon>
        <taxon>Pseudomonadota</taxon>
        <taxon>Gammaproteobacteria</taxon>
        <taxon>Chromatiales</taxon>
        <taxon>Ectothiorhodospiraceae</taxon>
        <taxon>Thioalkalivibrio</taxon>
    </lineage>
</organism>
<reference evidence="1 2" key="1">
    <citation type="journal article" date="2011" name="Stand. Genomic Sci.">
        <title>Complete genome sequence of 'Thioalkalivibrio sulfidophilus' HL-EbGr7.</title>
        <authorList>
            <person name="Muyzer G."/>
            <person name="Sorokin D.Y."/>
            <person name="Mavromatis K."/>
            <person name="Lapidus A."/>
            <person name="Clum A."/>
            <person name="Ivanova N."/>
            <person name="Pati A."/>
            <person name="d'Haeseleer P."/>
            <person name="Woyke T."/>
            <person name="Kyrpides N.C."/>
        </authorList>
    </citation>
    <scope>NUCLEOTIDE SEQUENCE [LARGE SCALE GENOMIC DNA]</scope>
    <source>
        <strain evidence="1 2">HL-EbGR7</strain>
    </source>
</reference>
<dbReference type="HOGENOM" id="CLU_086019_0_0_6"/>
<dbReference type="STRING" id="396588.Tgr7_3142"/>
<proteinExistence type="predicted"/>
<dbReference type="eggNOG" id="ENOG5030W8K">
    <property type="taxonomic scope" value="Bacteria"/>
</dbReference>
<evidence type="ECO:0008006" key="3">
    <source>
        <dbReference type="Google" id="ProtNLM"/>
    </source>
</evidence>
<dbReference type="KEGG" id="tgr:Tgr7_3142"/>
<name>B8GQI7_THISH</name>
<evidence type="ECO:0000313" key="2">
    <source>
        <dbReference type="Proteomes" id="UP000002383"/>
    </source>
</evidence>
<gene>
    <name evidence="1" type="ordered locus">Tgr7_3142</name>
</gene>
<dbReference type="Proteomes" id="UP000002383">
    <property type="component" value="Chromosome"/>
</dbReference>
<dbReference type="EMBL" id="CP001339">
    <property type="protein sequence ID" value="ACL74211.1"/>
    <property type="molecule type" value="Genomic_DNA"/>
</dbReference>
<evidence type="ECO:0000313" key="1">
    <source>
        <dbReference type="EMBL" id="ACL74211.1"/>
    </source>
</evidence>
<dbReference type="AlphaFoldDB" id="B8GQI7"/>
<keyword evidence="2" id="KW-1185">Reference proteome</keyword>
<accession>B8GQI7</accession>
<protein>
    <recommendedName>
        <fullName evidence="3">DUF429 domain-containing protein</fullName>
    </recommendedName>
</protein>